<organism evidence="1 2">
    <name type="scientific">Kitasatospora viridis</name>
    <dbReference type="NCBI Taxonomy" id="281105"/>
    <lineage>
        <taxon>Bacteria</taxon>
        <taxon>Bacillati</taxon>
        <taxon>Actinomycetota</taxon>
        <taxon>Actinomycetes</taxon>
        <taxon>Kitasatosporales</taxon>
        <taxon>Streptomycetaceae</taxon>
        <taxon>Kitasatospora</taxon>
    </lineage>
</organism>
<dbReference type="EMBL" id="VIWT01000009">
    <property type="protein sequence ID" value="TWF71589.1"/>
    <property type="molecule type" value="Genomic_DNA"/>
</dbReference>
<evidence type="ECO:0000313" key="2">
    <source>
        <dbReference type="Proteomes" id="UP000317940"/>
    </source>
</evidence>
<protein>
    <submittedName>
        <fullName evidence="1">Uncharacterized protein</fullName>
    </submittedName>
</protein>
<sequence length="236" mass="24861">MTDWSQLKHAYGTAEDIPALFERIDTEPNDEAWSDLWSRLCHQGTVYPASFASLALLADLGAETGKDGDNALLLAGAIAAAADDETRDRHGASIERLRTLAHARIRRPAEPALYVHLLQTAMALDGVPVWSSALEGLADGNVEAFCPECEMGVFVSIGETGYFSAVGDWEPGDPQGSPLRPAAPADLEGPARLLHAAASEAGADTVALALTYLFGDGTCGECGAEFSIAGQVAEQY</sequence>
<reference evidence="1 2" key="1">
    <citation type="submission" date="2019-06" db="EMBL/GenBank/DDBJ databases">
        <title>Sequencing the genomes of 1000 actinobacteria strains.</title>
        <authorList>
            <person name="Klenk H.-P."/>
        </authorList>
    </citation>
    <scope>NUCLEOTIDE SEQUENCE [LARGE SCALE GENOMIC DNA]</scope>
    <source>
        <strain evidence="1 2">DSM 44826</strain>
    </source>
</reference>
<gene>
    <name evidence="1" type="ORF">FHX73_19219</name>
</gene>
<keyword evidence="2" id="KW-1185">Reference proteome</keyword>
<dbReference type="Proteomes" id="UP000317940">
    <property type="component" value="Unassembled WGS sequence"/>
</dbReference>
<proteinExistence type="predicted"/>
<dbReference type="AlphaFoldDB" id="A0A561S9P4"/>
<name>A0A561S9P4_9ACTN</name>
<comment type="caution">
    <text evidence="1">The sequence shown here is derived from an EMBL/GenBank/DDBJ whole genome shotgun (WGS) entry which is preliminary data.</text>
</comment>
<evidence type="ECO:0000313" key="1">
    <source>
        <dbReference type="EMBL" id="TWF71589.1"/>
    </source>
</evidence>
<accession>A0A561S9P4</accession>